<keyword evidence="6" id="KW-0539">Nucleus</keyword>
<dbReference type="GO" id="GO:0003700">
    <property type="term" value="F:DNA-binding transcription factor activity"/>
    <property type="evidence" value="ECO:0007669"/>
    <property type="project" value="InterPro"/>
</dbReference>
<name>A0A453EL95_AEGTS</name>
<reference evidence="10" key="2">
    <citation type="journal article" date="2017" name="Nat. Plants">
        <title>The Aegilops tauschii genome reveals multiple impacts of transposons.</title>
        <authorList>
            <person name="Zhao G."/>
            <person name="Zou C."/>
            <person name="Li K."/>
            <person name="Wang K."/>
            <person name="Li T."/>
            <person name="Gao L."/>
            <person name="Zhang X."/>
            <person name="Wang H."/>
            <person name="Yang Z."/>
            <person name="Liu X."/>
            <person name="Jiang W."/>
            <person name="Mao L."/>
            <person name="Kong X."/>
            <person name="Jiao Y."/>
            <person name="Jia J."/>
        </authorList>
    </citation>
    <scope>NUCLEOTIDE SEQUENCE [LARGE SCALE GENOMIC DNA]</scope>
    <source>
        <strain evidence="10">cv. AL8/78</strain>
    </source>
</reference>
<evidence type="ECO:0000256" key="3">
    <source>
        <dbReference type="ARBA" id="ARBA00023054"/>
    </source>
</evidence>
<keyword evidence="10" id="KW-1185">Reference proteome</keyword>
<dbReference type="AlphaFoldDB" id="A0A453EL95"/>
<dbReference type="PANTHER" id="PTHR46373">
    <property type="entry name" value="PROTEIN RKD4"/>
    <property type="match status" value="1"/>
</dbReference>
<feature type="region of interest" description="Disordered" evidence="7">
    <location>
        <begin position="1"/>
        <end position="20"/>
    </location>
</feature>
<feature type="domain" description="RWP-RK" evidence="8">
    <location>
        <begin position="27"/>
        <end position="113"/>
    </location>
</feature>
<protein>
    <recommendedName>
        <fullName evidence="8">RWP-RK domain-containing protein</fullName>
    </recommendedName>
</protein>
<accession>A0A453EL95</accession>
<proteinExistence type="predicted"/>
<reference evidence="9" key="5">
    <citation type="journal article" date="2021" name="G3 (Bethesda)">
        <title>Aegilops tauschii genome assembly Aet v5.0 features greater sequence contiguity and improved annotation.</title>
        <authorList>
            <person name="Wang L."/>
            <person name="Zhu T."/>
            <person name="Rodriguez J.C."/>
            <person name="Deal K.R."/>
            <person name="Dubcovsky J."/>
            <person name="McGuire P.E."/>
            <person name="Lux T."/>
            <person name="Spannagl M."/>
            <person name="Mayer K.F.X."/>
            <person name="Baldrich P."/>
            <person name="Meyers B.C."/>
            <person name="Huo N."/>
            <person name="Gu Y.Q."/>
            <person name="Zhou H."/>
            <person name="Devos K.M."/>
            <person name="Bennetzen J.L."/>
            <person name="Unver T."/>
            <person name="Budak H."/>
            <person name="Gulick P.J."/>
            <person name="Galiba G."/>
            <person name="Kalapos B."/>
            <person name="Nelson D.R."/>
            <person name="Li P."/>
            <person name="You F.M."/>
            <person name="Luo M.C."/>
            <person name="Dvorak J."/>
        </authorList>
    </citation>
    <scope>NUCLEOTIDE SEQUENCE [LARGE SCALE GENOMIC DNA]</scope>
    <source>
        <strain evidence="9">cv. AL8/78</strain>
    </source>
</reference>
<evidence type="ECO:0000256" key="7">
    <source>
        <dbReference type="SAM" id="MobiDB-lite"/>
    </source>
</evidence>
<evidence type="ECO:0000256" key="1">
    <source>
        <dbReference type="ARBA" id="ARBA00004049"/>
    </source>
</evidence>
<dbReference type="EnsemblPlants" id="AET3Gv20387300.1">
    <property type="protein sequence ID" value="AET3Gv20387300.1"/>
    <property type="gene ID" value="AET3Gv20387300"/>
</dbReference>
<dbReference type="PROSITE" id="PS51519">
    <property type="entry name" value="RWP_RK"/>
    <property type="match status" value="1"/>
</dbReference>
<evidence type="ECO:0000256" key="2">
    <source>
        <dbReference type="ARBA" id="ARBA00023015"/>
    </source>
</evidence>
<keyword evidence="3" id="KW-0175">Coiled coil</keyword>
<evidence type="ECO:0000256" key="4">
    <source>
        <dbReference type="ARBA" id="ARBA00023125"/>
    </source>
</evidence>
<dbReference type="Pfam" id="PF02042">
    <property type="entry name" value="RWP-RK"/>
    <property type="match status" value="1"/>
</dbReference>
<keyword evidence="4" id="KW-0238">DNA-binding</keyword>
<evidence type="ECO:0000256" key="5">
    <source>
        <dbReference type="ARBA" id="ARBA00023163"/>
    </source>
</evidence>
<evidence type="ECO:0000313" key="10">
    <source>
        <dbReference type="Proteomes" id="UP000015105"/>
    </source>
</evidence>
<keyword evidence="5" id="KW-0804">Transcription</keyword>
<dbReference type="Proteomes" id="UP000015105">
    <property type="component" value="Chromosome 3D"/>
</dbReference>
<sequence length="116" mass="12726">MAASAQELPPAQQQPAAEQPPSLALALVPQPQAQAQIKPTRVSLSYEEISKLFSLPIAEAASILGVCTSVLKRICRTHGIVRWPYRKVKSLSVLRLVREISFVPCYCSINVHLLHA</sequence>
<dbReference type="PANTHER" id="PTHR46373:SF9">
    <property type="entry name" value="OS01G0246500 PROTEIN"/>
    <property type="match status" value="1"/>
</dbReference>
<reference evidence="10" key="1">
    <citation type="journal article" date="2014" name="Science">
        <title>Ancient hybridizations among the ancestral genomes of bread wheat.</title>
        <authorList>
            <consortium name="International Wheat Genome Sequencing Consortium,"/>
            <person name="Marcussen T."/>
            <person name="Sandve S.R."/>
            <person name="Heier L."/>
            <person name="Spannagl M."/>
            <person name="Pfeifer M."/>
            <person name="Jakobsen K.S."/>
            <person name="Wulff B.B."/>
            <person name="Steuernagel B."/>
            <person name="Mayer K.F."/>
            <person name="Olsen O.A."/>
        </authorList>
    </citation>
    <scope>NUCLEOTIDE SEQUENCE [LARGE SCALE GENOMIC DNA]</scope>
    <source>
        <strain evidence="10">cv. AL8/78</strain>
    </source>
</reference>
<dbReference type="InterPro" id="IPR044607">
    <property type="entry name" value="RKD-like"/>
</dbReference>
<evidence type="ECO:0000259" key="8">
    <source>
        <dbReference type="PROSITE" id="PS51519"/>
    </source>
</evidence>
<organism evidence="9 10">
    <name type="scientific">Aegilops tauschii subsp. strangulata</name>
    <name type="common">Goatgrass</name>
    <dbReference type="NCBI Taxonomy" id="200361"/>
    <lineage>
        <taxon>Eukaryota</taxon>
        <taxon>Viridiplantae</taxon>
        <taxon>Streptophyta</taxon>
        <taxon>Embryophyta</taxon>
        <taxon>Tracheophyta</taxon>
        <taxon>Spermatophyta</taxon>
        <taxon>Magnoliopsida</taxon>
        <taxon>Liliopsida</taxon>
        <taxon>Poales</taxon>
        <taxon>Poaceae</taxon>
        <taxon>BOP clade</taxon>
        <taxon>Pooideae</taxon>
        <taxon>Triticodae</taxon>
        <taxon>Triticeae</taxon>
        <taxon>Triticinae</taxon>
        <taxon>Aegilops</taxon>
    </lineage>
</organism>
<dbReference type="Gramene" id="AET3Gv20387300.1">
    <property type="protein sequence ID" value="AET3Gv20387300.1"/>
    <property type="gene ID" value="AET3Gv20387300"/>
</dbReference>
<dbReference type="InterPro" id="IPR003035">
    <property type="entry name" value="RWP-RK_dom"/>
</dbReference>
<dbReference type="GO" id="GO:0003677">
    <property type="term" value="F:DNA binding"/>
    <property type="evidence" value="ECO:0007669"/>
    <property type="project" value="UniProtKB-KW"/>
</dbReference>
<reference evidence="9" key="3">
    <citation type="journal article" date="2017" name="Nature">
        <title>Genome sequence of the progenitor of the wheat D genome Aegilops tauschii.</title>
        <authorList>
            <person name="Luo M.C."/>
            <person name="Gu Y.Q."/>
            <person name="Puiu D."/>
            <person name="Wang H."/>
            <person name="Twardziok S.O."/>
            <person name="Deal K.R."/>
            <person name="Huo N."/>
            <person name="Zhu T."/>
            <person name="Wang L."/>
            <person name="Wang Y."/>
            <person name="McGuire P.E."/>
            <person name="Liu S."/>
            <person name="Long H."/>
            <person name="Ramasamy R.K."/>
            <person name="Rodriguez J.C."/>
            <person name="Van S.L."/>
            <person name="Yuan L."/>
            <person name="Wang Z."/>
            <person name="Xia Z."/>
            <person name="Xiao L."/>
            <person name="Anderson O.D."/>
            <person name="Ouyang S."/>
            <person name="Liang Y."/>
            <person name="Zimin A.V."/>
            <person name="Pertea G."/>
            <person name="Qi P."/>
            <person name="Bennetzen J.L."/>
            <person name="Dai X."/>
            <person name="Dawson M.W."/>
            <person name="Muller H.G."/>
            <person name="Kugler K."/>
            <person name="Rivarola-Duarte L."/>
            <person name="Spannagl M."/>
            <person name="Mayer K.F.X."/>
            <person name="Lu F.H."/>
            <person name="Bevan M.W."/>
            <person name="Leroy P."/>
            <person name="Li P."/>
            <person name="You F.M."/>
            <person name="Sun Q."/>
            <person name="Liu Z."/>
            <person name="Lyons E."/>
            <person name="Wicker T."/>
            <person name="Salzberg S.L."/>
            <person name="Devos K.M."/>
            <person name="Dvorak J."/>
        </authorList>
    </citation>
    <scope>NUCLEOTIDE SEQUENCE [LARGE SCALE GENOMIC DNA]</scope>
    <source>
        <strain evidence="9">cv. AL8/78</strain>
    </source>
</reference>
<evidence type="ECO:0000256" key="6">
    <source>
        <dbReference type="ARBA" id="ARBA00023242"/>
    </source>
</evidence>
<reference evidence="9" key="4">
    <citation type="submission" date="2019-03" db="UniProtKB">
        <authorList>
            <consortium name="EnsemblPlants"/>
        </authorList>
    </citation>
    <scope>IDENTIFICATION</scope>
</reference>
<evidence type="ECO:0000313" key="9">
    <source>
        <dbReference type="EnsemblPlants" id="AET3Gv20387300.1"/>
    </source>
</evidence>
<keyword evidence="2" id="KW-0805">Transcription regulation</keyword>
<comment type="function">
    <text evidence="1">Putative transcription factor.</text>
</comment>